<evidence type="ECO:0000256" key="7">
    <source>
        <dbReference type="ARBA" id="ARBA00023136"/>
    </source>
</evidence>
<keyword evidence="7" id="KW-0472">Membrane</keyword>
<dbReference type="GO" id="GO:0098046">
    <property type="term" value="C:type V protein secretion system complex"/>
    <property type="evidence" value="ECO:0007669"/>
    <property type="project" value="TreeGrafter"/>
</dbReference>
<dbReference type="OrthoDB" id="290122at2"/>
<dbReference type="InterPro" id="IPR005565">
    <property type="entry name" value="Hemolysn_activator_HlyB_C"/>
</dbReference>
<dbReference type="Gene3D" id="3.10.20.310">
    <property type="entry name" value="membrane protein fhac"/>
    <property type="match status" value="1"/>
</dbReference>
<comment type="subcellular location">
    <subcellularLocation>
        <location evidence="1">Cell outer membrane</location>
    </subcellularLocation>
</comment>
<dbReference type="EMBL" id="FNCO01000008">
    <property type="protein sequence ID" value="SDH79822.1"/>
    <property type="molecule type" value="Genomic_DNA"/>
</dbReference>
<dbReference type="InterPro" id="IPR051544">
    <property type="entry name" value="TPS_OM_transporter"/>
</dbReference>
<feature type="signal peptide" evidence="10">
    <location>
        <begin position="1"/>
        <end position="22"/>
    </location>
</feature>
<evidence type="ECO:0000256" key="3">
    <source>
        <dbReference type="ARBA" id="ARBA00022448"/>
    </source>
</evidence>
<feature type="domain" description="POTRA" evidence="11">
    <location>
        <begin position="74"/>
        <end position="149"/>
    </location>
</feature>
<evidence type="ECO:0000256" key="5">
    <source>
        <dbReference type="ARBA" id="ARBA00022692"/>
    </source>
</evidence>
<dbReference type="RefSeq" id="WP_074753725.1">
    <property type="nucleotide sequence ID" value="NZ_FNCO01000008.1"/>
</dbReference>
<proteinExistence type="inferred from homology"/>
<dbReference type="PANTHER" id="PTHR34597">
    <property type="entry name" value="SLR1661 PROTEIN"/>
    <property type="match status" value="1"/>
</dbReference>
<dbReference type="Pfam" id="PF03865">
    <property type="entry name" value="ShlB"/>
    <property type="match status" value="1"/>
</dbReference>
<keyword evidence="3" id="KW-0813">Transport</keyword>
<reference evidence="13" key="1">
    <citation type="submission" date="2016-10" db="EMBL/GenBank/DDBJ databases">
        <authorList>
            <person name="Varghese N."/>
            <person name="Submissions S."/>
        </authorList>
    </citation>
    <scope>NUCLEOTIDE SEQUENCE [LARGE SCALE GENOMIC DNA]</scope>
    <source>
        <strain evidence="13">ATCC 700689</strain>
    </source>
</reference>
<dbReference type="InterPro" id="IPR027282">
    <property type="entry name" value="TPS"/>
</dbReference>
<dbReference type="AlphaFoldDB" id="A0A1G8FCQ8"/>
<feature type="region of interest" description="Disordered" evidence="9">
    <location>
        <begin position="225"/>
        <end position="245"/>
    </location>
</feature>
<dbReference type="GO" id="GO:0046819">
    <property type="term" value="P:protein secretion by the type V secretion system"/>
    <property type="evidence" value="ECO:0007669"/>
    <property type="project" value="TreeGrafter"/>
</dbReference>
<dbReference type="Pfam" id="PF17287">
    <property type="entry name" value="POTRA_3"/>
    <property type="match status" value="1"/>
</dbReference>
<keyword evidence="10" id="KW-0732">Signal</keyword>
<evidence type="ECO:0000256" key="6">
    <source>
        <dbReference type="ARBA" id="ARBA00022927"/>
    </source>
</evidence>
<dbReference type="InterPro" id="IPR013686">
    <property type="entry name" value="Polypept-transport_assoc_ShlB"/>
</dbReference>
<dbReference type="STRING" id="89065.SAMN05216605_108166"/>
<evidence type="ECO:0000256" key="8">
    <source>
        <dbReference type="ARBA" id="ARBA00023237"/>
    </source>
</evidence>
<dbReference type="GO" id="GO:0009279">
    <property type="term" value="C:cell outer membrane"/>
    <property type="evidence" value="ECO:0007669"/>
    <property type="project" value="UniProtKB-SubCell"/>
</dbReference>
<keyword evidence="4" id="KW-1134">Transmembrane beta strand</keyword>
<evidence type="ECO:0000256" key="9">
    <source>
        <dbReference type="SAM" id="MobiDB-lite"/>
    </source>
</evidence>
<evidence type="ECO:0000256" key="4">
    <source>
        <dbReference type="ARBA" id="ARBA00022452"/>
    </source>
</evidence>
<evidence type="ECO:0000313" key="13">
    <source>
        <dbReference type="Proteomes" id="UP000182894"/>
    </source>
</evidence>
<dbReference type="PANTHER" id="PTHR34597:SF3">
    <property type="entry name" value="OUTER MEMBRANE TRANSPORTER CDIB"/>
    <property type="match status" value="1"/>
</dbReference>
<dbReference type="GO" id="GO:0008320">
    <property type="term" value="F:protein transmembrane transporter activity"/>
    <property type="evidence" value="ECO:0007669"/>
    <property type="project" value="TreeGrafter"/>
</dbReference>
<dbReference type="Proteomes" id="UP000182894">
    <property type="component" value="Unassembled WGS sequence"/>
</dbReference>
<keyword evidence="6" id="KW-0653">Protein transport</keyword>
<sequence length="572" mass="63702">MSTWTRAGLVCTGVLLSHCALSAPFSNPGDQGLILDRQERLLEDQRRKLEALKDLQGAAPASANRPETRDSACFPISNITLEGSRSLSPRDQKKMLAPFEGKCLGVEKLNDLLKAITARYLNGGRVTSRAYLPRQDLSRGQLTILVVEGRLERLMGYEKGAPSDRELRMGFPGKTGDLLNLRELEQLVDQLNRLPSSRARLELKPGKEVGGSEVLVLNERQKPWRVSASRHNDGQKSTGQQQQDVGLEWDSPMGLADRLSVRTGGDAVSDRHRHSENAMVYYDLPYKWWSFNYAQSRSHYRSRVRANGFSFSQTGDTVSHQWHAERVLHRDAVGKTSLQLGASHLRSNSYIEGSRLIGSSNRLSELQLGLSHGRRLGSVFANVSLGMQKGVGAFGAQRTAPANARNPNTREPQSRYRKYSATLSMLKPFQLVGESFSFSSLATGQYSKDVLFSPQRLSLGSESSVRGYKEQFLSGDSGGYWRNDLRWSRPVKIDWLRPVVSGYGVNLGYDRGVIRHSRFDGGQHGRVSGHAVQLFANSKHASASLTFAHSLERPKALAERETPVSFRLDFFL</sequence>
<feature type="chain" id="PRO_5010314428" evidence="10">
    <location>
        <begin position="23"/>
        <end position="572"/>
    </location>
</feature>
<feature type="compositionally biased region" description="Polar residues" evidence="9">
    <location>
        <begin position="235"/>
        <end position="244"/>
    </location>
</feature>
<name>A0A1G8FCQ8_9PSED</name>
<keyword evidence="13" id="KW-1185">Reference proteome</keyword>
<gene>
    <name evidence="12" type="ORF">SAMN05216605_108166</name>
</gene>
<comment type="similarity">
    <text evidence="2">Belongs to the TPS (TC 1.B.20) family.</text>
</comment>
<dbReference type="PROSITE" id="PS51779">
    <property type="entry name" value="POTRA"/>
    <property type="match status" value="1"/>
</dbReference>
<accession>A0A1G8FCQ8</accession>
<evidence type="ECO:0000313" key="12">
    <source>
        <dbReference type="EMBL" id="SDH79822.1"/>
    </source>
</evidence>
<evidence type="ECO:0000259" key="11">
    <source>
        <dbReference type="PROSITE" id="PS51779"/>
    </source>
</evidence>
<dbReference type="InterPro" id="IPR034746">
    <property type="entry name" value="POTRA"/>
</dbReference>
<evidence type="ECO:0000256" key="1">
    <source>
        <dbReference type="ARBA" id="ARBA00004442"/>
    </source>
</evidence>
<keyword evidence="8" id="KW-0998">Cell outer membrane</keyword>
<dbReference type="Gene3D" id="2.40.160.50">
    <property type="entry name" value="membrane protein fhac: a member of the omp85/tpsb transporter family"/>
    <property type="match status" value="1"/>
</dbReference>
<protein>
    <submittedName>
        <fullName evidence="12">Hemolysin activation/secretion protein</fullName>
    </submittedName>
</protein>
<dbReference type="InterPro" id="IPR035251">
    <property type="entry name" value="ShlB_POTRA"/>
</dbReference>
<dbReference type="PIRSF" id="PIRSF029745">
    <property type="entry name" value="FhaC"/>
    <property type="match status" value="1"/>
</dbReference>
<evidence type="ECO:0000256" key="10">
    <source>
        <dbReference type="SAM" id="SignalP"/>
    </source>
</evidence>
<evidence type="ECO:0000256" key="2">
    <source>
        <dbReference type="ARBA" id="ARBA00009055"/>
    </source>
</evidence>
<organism evidence="12 13">
    <name type="scientific">Pseudomonas abietaniphila</name>
    <dbReference type="NCBI Taxonomy" id="89065"/>
    <lineage>
        <taxon>Bacteria</taxon>
        <taxon>Pseudomonadati</taxon>
        <taxon>Pseudomonadota</taxon>
        <taxon>Gammaproteobacteria</taxon>
        <taxon>Pseudomonadales</taxon>
        <taxon>Pseudomonadaceae</taxon>
        <taxon>Pseudomonas</taxon>
    </lineage>
</organism>
<dbReference type="Pfam" id="PF08479">
    <property type="entry name" value="POTRA_2"/>
    <property type="match status" value="1"/>
</dbReference>
<keyword evidence="5" id="KW-0812">Transmembrane</keyword>